<evidence type="ECO:0000256" key="4">
    <source>
        <dbReference type="ARBA" id="ARBA00022833"/>
    </source>
</evidence>
<dbReference type="Proteomes" id="UP000711736">
    <property type="component" value="Unassembled WGS sequence"/>
</dbReference>
<dbReference type="RefSeq" id="WP_214377095.1">
    <property type="nucleotide sequence ID" value="NZ_JAFEJU010000012.1"/>
</dbReference>
<dbReference type="HAMAP" id="MF_00972">
    <property type="entry name" value="tRNA_aden_deaminase"/>
    <property type="match status" value="1"/>
</dbReference>
<dbReference type="SUPFAM" id="SSF53927">
    <property type="entry name" value="Cytidine deaminase-like"/>
    <property type="match status" value="1"/>
</dbReference>
<evidence type="ECO:0000313" key="9">
    <source>
        <dbReference type="Proteomes" id="UP000711736"/>
    </source>
</evidence>
<keyword evidence="2 6" id="KW-0479">Metal-binding</keyword>
<accession>A0ABS5UXV7</accession>
<evidence type="ECO:0000256" key="6">
    <source>
        <dbReference type="HAMAP-Rule" id="MF_00972"/>
    </source>
</evidence>
<dbReference type="PANTHER" id="PTHR11079:SF202">
    <property type="entry name" value="TRNA-SPECIFIC ADENOSINE DEAMINASE"/>
    <property type="match status" value="1"/>
</dbReference>
<keyword evidence="4 6" id="KW-0862">Zinc</keyword>
<dbReference type="InterPro" id="IPR002125">
    <property type="entry name" value="CMP_dCMP_dom"/>
</dbReference>
<name>A0ABS5UXV7_9BIFI</name>
<dbReference type="EMBL" id="JAFEJU010000012">
    <property type="protein sequence ID" value="MBT1175915.1"/>
    <property type="molecule type" value="Genomic_DNA"/>
</dbReference>
<reference evidence="8 9" key="1">
    <citation type="journal article" date="2021" name="Environ. Microbiol.">
        <title>Genetic insights into the dark matter of the mammalian gut microbiota through targeted genome reconstruction.</title>
        <authorList>
            <person name="Lugli G.A."/>
            <person name="Alessandri G."/>
            <person name="Milani C."/>
            <person name="Viappiani A."/>
            <person name="Fontana F."/>
            <person name="Tarracchini C."/>
            <person name="Mancabelli L."/>
            <person name="Argentini C."/>
            <person name="Ruiz L."/>
            <person name="Margolles A."/>
            <person name="van Sinderen D."/>
            <person name="Turroni F."/>
            <person name="Ventura M."/>
        </authorList>
    </citation>
    <scope>NUCLEOTIDE SEQUENCE [LARGE SCALE GENOMIC DNA]</scope>
    <source>
        <strain evidence="8 9">LC6</strain>
    </source>
</reference>
<feature type="binding site" evidence="6">
    <location>
        <position position="47"/>
    </location>
    <ligand>
        <name>Zn(2+)</name>
        <dbReference type="ChEBI" id="CHEBI:29105"/>
        <note>catalytic</note>
    </ligand>
</feature>
<proteinExistence type="inferred from homology"/>
<sequence length="195" mass="19720">MRQAIALARRAAAAGDVPVGAVVLDDSGAIIGRGYNTRETHGDPLAHAEILAMREAAQYRARQNAVGDSAAVPGAAAGSMETDLVGCDAAAGAGAGSLAGSVAQTLPAASPARAWNLADCTLVVTLEPCPMCAGACIQTHIGTIVFGAWDAKLGACGSVWDIPRDPHIGHAPEVHGGILEGDCQAILTDFFAARR</sequence>
<comment type="caution">
    <text evidence="8">The sequence shown here is derived from an EMBL/GenBank/DDBJ whole genome shotgun (WGS) entry which is preliminary data.</text>
</comment>
<gene>
    <name evidence="6" type="primary">tadA</name>
    <name evidence="8" type="ORF">JS530_10485</name>
</gene>
<keyword evidence="3 6" id="KW-0378">Hydrolase</keyword>
<evidence type="ECO:0000256" key="3">
    <source>
        <dbReference type="ARBA" id="ARBA00022801"/>
    </source>
</evidence>
<evidence type="ECO:0000313" key="8">
    <source>
        <dbReference type="EMBL" id="MBT1175915.1"/>
    </source>
</evidence>
<feature type="active site" description="Proton donor" evidence="6">
    <location>
        <position position="49"/>
    </location>
</feature>
<evidence type="ECO:0000256" key="5">
    <source>
        <dbReference type="ARBA" id="ARBA00048045"/>
    </source>
</evidence>
<protein>
    <recommendedName>
        <fullName evidence="6">tRNA-specific adenosine deaminase</fullName>
        <ecNumber evidence="6">3.5.4.33</ecNumber>
    </recommendedName>
</protein>
<dbReference type="PANTHER" id="PTHR11079">
    <property type="entry name" value="CYTOSINE DEAMINASE FAMILY MEMBER"/>
    <property type="match status" value="1"/>
</dbReference>
<comment type="subunit">
    <text evidence="6">Homodimer.</text>
</comment>
<dbReference type="InterPro" id="IPR016193">
    <property type="entry name" value="Cytidine_deaminase-like"/>
</dbReference>
<comment type="similarity">
    <text evidence="6">Belongs to the cytidine and deoxycytidylate deaminase family.</text>
</comment>
<feature type="domain" description="CMP/dCMP-type deaminase" evidence="7">
    <location>
        <begin position="1"/>
        <end position="160"/>
    </location>
</feature>
<evidence type="ECO:0000256" key="2">
    <source>
        <dbReference type="ARBA" id="ARBA00022723"/>
    </source>
</evidence>
<dbReference type="Gene3D" id="3.40.140.10">
    <property type="entry name" value="Cytidine Deaminase, domain 2"/>
    <property type="match status" value="1"/>
</dbReference>
<evidence type="ECO:0000259" key="7">
    <source>
        <dbReference type="PROSITE" id="PS51747"/>
    </source>
</evidence>
<feature type="binding site" evidence="6">
    <location>
        <position position="129"/>
    </location>
    <ligand>
        <name>Zn(2+)</name>
        <dbReference type="ChEBI" id="CHEBI:29105"/>
        <note>catalytic</note>
    </ligand>
</feature>
<dbReference type="InterPro" id="IPR028883">
    <property type="entry name" value="tRNA_aden_deaminase"/>
</dbReference>
<organism evidence="8 9">
    <name type="scientific">Bifidobacterium colobi</name>
    <dbReference type="NCBI Taxonomy" id="2809026"/>
    <lineage>
        <taxon>Bacteria</taxon>
        <taxon>Bacillati</taxon>
        <taxon>Actinomycetota</taxon>
        <taxon>Actinomycetes</taxon>
        <taxon>Bifidobacteriales</taxon>
        <taxon>Bifidobacteriaceae</taxon>
        <taxon>Bifidobacterium</taxon>
    </lineage>
</organism>
<comment type="cofactor">
    <cofactor evidence="6">
        <name>Zn(2+)</name>
        <dbReference type="ChEBI" id="CHEBI:29105"/>
    </cofactor>
    <text evidence="6">Binds 1 zinc ion per subunit.</text>
</comment>
<comment type="function">
    <text evidence="6">Catalyzes the deamination of adenosine to inosine at the wobble position 34 of tRNA(Arg2).</text>
</comment>
<dbReference type="Pfam" id="PF00383">
    <property type="entry name" value="dCMP_cyt_deam_1"/>
    <property type="match status" value="1"/>
</dbReference>
<keyword evidence="1 6" id="KW-0819">tRNA processing</keyword>
<feature type="binding site" evidence="6">
    <location>
        <position position="132"/>
    </location>
    <ligand>
        <name>Zn(2+)</name>
        <dbReference type="ChEBI" id="CHEBI:29105"/>
        <note>catalytic</note>
    </ligand>
</feature>
<dbReference type="EC" id="3.5.4.33" evidence="6"/>
<dbReference type="CDD" id="cd01285">
    <property type="entry name" value="nucleoside_deaminase"/>
    <property type="match status" value="1"/>
</dbReference>
<keyword evidence="9" id="KW-1185">Reference proteome</keyword>
<evidence type="ECO:0000256" key="1">
    <source>
        <dbReference type="ARBA" id="ARBA00022694"/>
    </source>
</evidence>
<dbReference type="PROSITE" id="PS51747">
    <property type="entry name" value="CYT_DCMP_DEAMINASES_2"/>
    <property type="match status" value="1"/>
</dbReference>
<comment type="catalytic activity">
    <reaction evidence="5 6">
        <text>adenosine(34) in tRNA + H2O + H(+) = inosine(34) in tRNA + NH4(+)</text>
        <dbReference type="Rhea" id="RHEA:43168"/>
        <dbReference type="Rhea" id="RHEA-COMP:10373"/>
        <dbReference type="Rhea" id="RHEA-COMP:10374"/>
        <dbReference type="ChEBI" id="CHEBI:15377"/>
        <dbReference type="ChEBI" id="CHEBI:15378"/>
        <dbReference type="ChEBI" id="CHEBI:28938"/>
        <dbReference type="ChEBI" id="CHEBI:74411"/>
        <dbReference type="ChEBI" id="CHEBI:82852"/>
        <dbReference type="EC" id="3.5.4.33"/>
    </reaction>
</comment>